<dbReference type="EMBL" id="JACHDN010000001">
    <property type="protein sequence ID" value="MBB5472100.1"/>
    <property type="molecule type" value="Genomic_DNA"/>
</dbReference>
<reference evidence="1 3" key="1">
    <citation type="submission" date="2019-07" db="EMBL/GenBank/DDBJ databases">
        <title>Whole genome shotgun sequence of Cellulomonas hominis NBRC 16055.</title>
        <authorList>
            <person name="Hosoyama A."/>
            <person name="Uohara A."/>
            <person name="Ohji S."/>
            <person name="Ichikawa N."/>
        </authorList>
    </citation>
    <scope>NUCLEOTIDE SEQUENCE [LARGE SCALE GENOMIC DNA]</scope>
    <source>
        <strain evidence="1 3">NBRC 16055</strain>
    </source>
</reference>
<dbReference type="Proteomes" id="UP000564629">
    <property type="component" value="Unassembled WGS sequence"/>
</dbReference>
<dbReference type="AlphaFoldDB" id="A0A511FE19"/>
<evidence type="ECO:0000313" key="4">
    <source>
        <dbReference type="Proteomes" id="UP000564629"/>
    </source>
</evidence>
<evidence type="ECO:0000313" key="2">
    <source>
        <dbReference type="EMBL" id="MBB5472100.1"/>
    </source>
</evidence>
<evidence type="ECO:0000313" key="1">
    <source>
        <dbReference type="EMBL" id="GEL47510.1"/>
    </source>
</evidence>
<gene>
    <name evidence="1" type="ORF">CHO01_26260</name>
    <name evidence="2" type="ORF">HNR08_000836</name>
</gene>
<dbReference type="EMBL" id="BJVQ01000039">
    <property type="protein sequence ID" value="GEL47510.1"/>
    <property type="molecule type" value="Genomic_DNA"/>
</dbReference>
<proteinExistence type="predicted"/>
<dbReference type="RefSeq" id="WP_146838659.1">
    <property type="nucleotide sequence ID" value="NZ_BJVQ01000039.1"/>
</dbReference>
<protein>
    <submittedName>
        <fullName evidence="1">Uncharacterized protein</fullName>
    </submittedName>
</protein>
<accession>A0A511FE19</accession>
<evidence type="ECO:0000313" key="3">
    <source>
        <dbReference type="Proteomes" id="UP000321723"/>
    </source>
</evidence>
<keyword evidence="3" id="KW-1185">Reference proteome</keyword>
<dbReference type="OrthoDB" id="7056088at2"/>
<name>A0A511FE19_9CELL</name>
<reference evidence="2 4" key="2">
    <citation type="submission" date="2020-08" db="EMBL/GenBank/DDBJ databases">
        <title>Sequencing the genomes of 1000 actinobacteria strains.</title>
        <authorList>
            <person name="Klenk H.-P."/>
        </authorList>
    </citation>
    <scope>NUCLEOTIDE SEQUENCE [LARGE SCALE GENOMIC DNA]</scope>
    <source>
        <strain evidence="2 4">DSM 9581</strain>
    </source>
</reference>
<organism evidence="1 3">
    <name type="scientific">Cellulomonas hominis</name>
    <dbReference type="NCBI Taxonomy" id="156981"/>
    <lineage>
        <taxon>Bacteria</taxon>
        <taxon>Bacillati</taxon>
        <taxon>Actinomycetota</taxon>
        <taxon>Actinomycetes</taxon>
        <taxon>Micrococcales</taxon>
        <taxon>Cellulomonadaceae</taxon>
        <taxon>Cellulomonas</taxon>
    </lineage>
</organism>
<sequence>MRASSADWQEYVRWNNVLADVLFPERDEATPAYLDVEEAQIAEVGERLNLDADRVVDGLVAVVRRTIDLESPDGFAQHLERVRAWREHERAETYPAIAVLAVFSLAAERMAAGSGMASTNYYGRLADLLDGDKDRLSRSYMRVAEPLWGGLNLWLSTLVGLRGTPTAFALGKRFVGLPLSQALVREADRRRLERFFAEFDFSPRSEVPASELEPILGSWLSDEQRGGSHLGRLWTKADLRERIAGVASVELQSWNGTDDSDESGVGPRGRALLGLQFRGFPRRKLLVHPYFFLPEAGKAREAVLAARDGDQRVGLVPSQDLQGAMSLDDPEQVGSAHFLQGVLQITDDFTGTVIHPPRAVLVFRRDELSGIWLETRQVLMGDDVVVLAVDRAADKVRTLLGEIARPGWTHDTARSGLPEGWTLFEKVEVFGRPAAATTELNQDFHALVPLTSSQLKLAGGFALPGASRSRWHSRRAPEARAMHDGGSFEVRLLDLDVETIDVEGHVLDAWSDNGTGSVLVDLAAQELEDGHYALEMHDGMTVRARKEFTLHSAEDHDAAQWLRHESIVHALVEPLAALGAGTREDGPCVVQGIVIAAEETPEVDLASPSTQPWWARTRDQLRSPSVALHRPDPKSCFYTGAHRLEIAEVAYNDRSTTPVIGTCSYCGTKKRYSANYYRNRATFQRKVSTDIPSRRLLDVSGLPPVVSDPQPGSDDWDVALDALRFLGGGPVSSLERVARQLDPSSLSVWDFISTLEALGHVEVRRSPETLQPEAWEIAPTAIVDIGDARVLTGFWTDSLVAAARRSCRRHGRDITLRKYEGGLNRYSTDATSEELADWLDVDGVLLPGRAGATIAAFLPRLSEVVAALPRTQAPTMTSVQWFNPGTASWADAVDANSAGAYRVGRYAPRYFVRTERDLENGTLAHAPAYLAKHHAASSLAGRALMAYSSATRSLVVPLGARLPGMYERAVVLSSAAPPRKLRDMHVYGGVDEDTAARLTFLLEN</sequence>
<dbReference type="Proteomes" id="UP000321723">
    <property type="component" value="Unassembled WGS sequence"/>
</dbReference>
<comment type="caution">
    <text evidence="1">The sequence shown here is derived from an EMBL/GenBank/DDBJ whole genome shotgun (WGS) entry which is preliminary data.</text>
</comment>